<dbReference type="Proteomes" id="UP000242525">
    <property type="component" value="Unassembled WGS sequence"/>
</dbReference>
<proteinExistence type="predicted"/>
<dbReference type="AlphaFoldDB" id="A0A0J9YHH5"/>
<sequence>MSSKSVDVVIVGAGMAGIKAAADLTQAGFSIAVLEGRDRLGGRLHTDRTSGSKLYELGCSWFHQSLDNPLLKLALDENLDIKPQYDDNGPGIYDGNGPLDGSKKLGQAAADFGDFASLYFKSHPEINDLSLKEIIDIFTSEHRLLTDTQKAEVKRILQIPTLPNGSAASDVSAKYNGLPALGRDVLPVGGYDIIYNYVKKPVAESDIHLNTIVTEITKESNNTVTVATENGDKYTSKYVIVTVPIGVLKANAIQFSPALPAPVSSAIENLGVSKLGKVYFEFDTVFWPETLDKFVYVGDIEGEYAPALVSNWYLFNGEKKHPGLFVIVSSRVISKIEANPSCAFDLLKPVLEAIRVDQATPVPAPTRTKSTNWNTDRFTLGAISRAKIGTDPAGPIAAFANGFDNVRFAGEHTILDGFTFVHGAWRSGAREAKYIIDGQSKI</sequence>
<dbReference type="STRING" id="1173061.A0A0J9YHH5"/>
<accession>A0A0J9YHH5</accession>
<dbReference type="InterPro" id="IPR002937">
    <property type="entry name" value="Amino_oxidase"/>
</dbReference>
<name>A0A0J9YHH5_GEOCN</name>
<dbReference type="OrthoDB" id="5046242at2759"/>
<dbReference type="InterPro" id="IPR050281">
    <property type="entry name" value="Flavin_monoamine_oxidase"/>
</dbReference>
<dbReference type="InterPro" id="IPR036188">
    <property type="entry name" value="FAD/NAD-bd_sf"/>
</dbReference>
<evidence type="ECO:0000259" key="1">
    <source>
        <dbReference type="Pfam" id="PF01593"/>
    </source>
</evidence>
<dbReference type="SUPFAM" id="SSF51905">
    <property type="entry name" value="FAD/NAD(P)-binding domain"/>
    <property type="match status" value="1"/>
</dbReference>
<dbReference type="Gene3D" id="3.90.660.10">
    <property type="match status" value="1"/>
</dbReference>
<evidence type="ECO:0000313" key="3">
    <source>
        <dbReference type="Proteomes" id="UP000242525"/>
    </source>
</evidence>
<dbReference type="EMBL" id="CCBN010000001">
    <property type="protein sequence ID" value="CDO51331.1"/>
    <property type="molecule type" value="Genomic_DNA"/>
</dbReference>
<gene>
    <name evidence="2" type="ORF">BN980_GECA01s04564g</name>
</gene>
<comment type="caution">
    <text evidence="2">The sequence shown here is derived from an EMBL/GenBank/DDBJ whole genome shotgun (WGS) entry which is preliminary data.</text>
</comment>
<keyword evidence="3" id="KW-1185">Reference proteome</keyword>
<dbReference type="PANTHER" id="PTHR10742">
    <property type="entry name" value="FLAVIN MONOAMINE OXIDASE"/>
    <property type="match status" value="1"/>
</dbReference>
<protein>
    <submittedName>
        <fullName evidence="2">Similar to Saccharomyces cerevisiae YMR020W FMS1 Polyamine oxidase</fullName>
    </submittedName>
</protein>
<evidence type="ECO:0000313" key="2">
    <source>
        <dbReference type="EMBL" id="CDO51331.1"/>
    </source>
</evidence>
<reference evidence="2" key="1">
    <citation type="submission" date="2014-03" db="EMBL/GenBank/DDBJ databases">
        <authorList>
            <person name="Casaregola S."/>
        </authorList>
    </citation>
    <scope>NUCLEOTIDE SEQUENCE [LARGE SCALE GENOMIC DNA]</scope>
    <source>
        <strain evidence="2">CLIB 918</strain>
    </source>
</reference>
<dbReference type="SUPFAM" id="SSF54373">
    <property type="entry name" value="FAD-linked reductases, C-terminal domain"/>
    <property type="match status" value="1"/>
</dbReference>
<dbReference type="Gene3D" id="3.50.50.60">
    <property type="entry name" value="FAD/NAD(P)-binding domain"/>
    <property type="match status" value="1"/>
</dbReference>
<organism evidence="2 3">
    <name type="scientific">Geotrichum candidum</name>
    <name type="common">Oospora lactis</name>
    <name type="synonym">Dipodascus geotrichum</name>
    <dbReference type="NCBI Taxonomy" id="1173061"/>
    <lineage>
        <taxon>Eukaryota</taxon>
        <taxon>Fungi</taxon>
        <taxon>Dikarya</taxon>
        <taxon>Ascomycota</taxon>
        <taxon>Saccharomycotina</taxon>
        <taxon>Dipodascomycetes</taxon>
        <taxon>Dipodascales</taxon>
        <taxon>Dipodascaceae</taxon>
        <taxon>Geotrichum</taxon>
    </lineage>
</organism>
<dbReference type="Pfam" id="PF01593">
    <property type="entry name" value="Amino_oxidase"/>
    <property type="match status" value="1"/>
</dbReference>
<dbReference type="GO" id="GO:0016491">
    <property type="term" value="F:oxidoreductase activity"/>
    <property type="evidence" value="ECO:0007669"/>
    <property type="project" value="InterPro"/>
</dbReference>
<dbReference type="PANTHER" id="PTHR10742:SF410">
    <property type="entry name" value="LYSINE-SPECIFIC HISTONE DEMETHYLASE 2"/>
    <property type="match status" value="1"/>
</dbReference>
<feature type="domain" description="Amine oxidase" evidence="1">
    <location>
        <begin position="15"/>
        <end position="436"/>
    </location>
</feature>